<reference evidence="2" key="1">
    <citation type="journal article" date="1999" name="Methods Enzymol.">
        <title>High-efficiency full-length cDNA cloning.</title>
        <authorList>
            <person name="Carninci P."/>
            <person name="Hayashizaki Y."/>
        </authorList>
    </citation>
    <scope>NUCLEOTIDE SEQUENCE</scope>
    <source>
        <strain evidence="2">C57BL/6J</strain>
        <tissue evidence="2">Cortex</tissue>
    </source>
</reference>
<name>Q8BRM5_MOUSE</name>
<evidence type="ECO:0000313" key="2">
    <source>
        <dbReference type="EMBL" id="BAC31706.1"/>
    </source>
</evidence>
<protein>
    <submittedName>
        <fullName evidence="2">Uncharacterized protein</fullName>
    </submittedName>
</protein>
<feature type="compositionally biased region" description="Basic and acidic residues" evidence="1">
    <location>
        <begin position="102"/>
        <end position="112"/>
    </location>
</feature>
<reference evidence="2" key="5">
    <citation type="submission" date="2001-07" db="EMBL/GenBank/DDBJ databases">
        <authorList>
            <person name="Adachi J."/>
            <person name="Aizawa K."/>
            <person name="Akimura T."/>
            <person name="Arakawa T."/>
            <person name="Bono H."/>
            <person name="Carninci P."/>
            <person name="Fukuda S."/>
            <person name="Furuno M."/>
            <person name="Hanagaki T."/>
            <person name="Hara A."/>
            <person name="Hashizume W."/>
            <person name="Hayashida K."/>
            <person name="Hayatsu N."/>
            <person name="Hiramoto K."/>
            <person name="Hiraoka T."/>
            <person name="Hirozane T."/>
            <person name="Hori F."/>
            <person name="Imotani K."/>
            <person name="Ishii Y."/>
            <person name="Itoh M."/>
            <person name="Kagawa I."/>
            <person name="Kasukawa T."/>
            <person name="Katoh H."/>
            <person name="Kawai J."/>
            <person name="Kojima Y."/>
            <person name="Kondo S."/>
            <person name="Konno H."/>
            <person name="Kouda M."/>
            <person name="Koya S."/>
            <person name="Kurihara C."/>
            <person name="Matsuyama T."/>
            <person name="Miyazaki A."/>
            <person name="Murata M."/>
            <person name="Nakamura M."/>
            <person name="Nishi K."/>
            <person name="Nomura K."/>
            <person name="Numazaki R."/>
            <person name="Ohno M."/>
            <person name="Ohsato N."/>
            <person name="Okazaki Y."/>
            <person name="Saito R."/>
            <person name="Saitoh H."/>
            <person name="Sakai C."/>
            <person name="Sakai K."/>
            <person name="Sakazume N."/>
            <person name="Sano H."/>
            <person name="Sasaki D."/>
            <person name="Shibata K."/>
            <person name="Shinagawa A."/>
            <person name="Shiraki T."/>
            <person name="Sogabe Y."/>
            <person name="Tagami M."/>
            <person name="Tagawa A."/>
            <person name="Takahashi F."/>
            <person name="Takaku-Akahira S."/>
            <person name="Takeda Y."/>
            <person name="Tanaka T."/>
            <person name="Tomaru A."/>
            <person name="Toya T."/>
            <person name="Yasunishi A."/>
            <person name="Muramatsu M."/>
            <person name="Hayashizaki Y."/>
        </authorList>
    </citation>
    <scope>NUCLEOTIDE SEQUENCE</scope>
    <source>
        <strain evidence="2">C57BL/6J</strain>
        <tissue evidence="2">Cortex</tissue>
    </source>
</reference>
<feature type="compositionally biased region" description="Polar residues" evidence="1">
    <location>
        <begin position="25"/>
        <end position="34"/>
    </location>
</feature>
<accession>Q8BRM5</accession>
<reference evidence="2" key="6">
    <citation type="journal article" date="2002" name="Nature">
        <title>Analysis of the mouse transcriptome based on functional annotation of 60,770 full-length cDNAs.</title>
        <authorList>
            <consortium name="The FANTOM Consortium and the RIKEN Genome Exploration Research Group Phase I and II Team"/>
        </authorList>
    </citation>
    <scope>NUCLEOTIDE SEQUENCE</scope>
    <source>
        <strain evidence="2">C57BL/6J</strain>
        <tissue evidence="2">Cortex</tissue>
    </source>
</reference>
<reference evidence="2" key="3">
    <citation type="journal article" date="2000" name="Genome Res.">
        <title>RIKEN integrated sequence analysis (RISA) system--384-format sequencing pipeline with 384 multicapillary sequencer.</title>
        <authorList>
            <person name="Shibata K."/>
            <person name="Itoh M."/>
            <person name="Aizawa K."/>
            <person name="Nagaoka S."/>
            <person name="Sasaki N."/>
            <person name="Carninci P."/>
            <person name="Konno H."/>
            <person name="Akiyama J."/>
            <person name="Nishi K."/>
            <person name="Kitsunai T."/>
            <person name="Tashiro H."/>
            <person name="Itoh M."/>
            <person name="Sumi N."/>
            <person name="Ishii Y."/>
            <person name="Nakamura S."/>
            <person name="Hazama M."/>
            <person name="Nishine T."/>
            <person name="Harada A."/>
            <person name="Yamamoto R."/>
            <person name="Matsumoto H."/>
            <person name="Sakaguchi S."/>
            <person name="Ikegami T."/>
            <person name="Kashiwagi K."/>
            <person name="Fujiwake S."/>
            <person name="Inoue K."/>
            <person name="Togawa Y."/>
            <person name="Izawa M."/>
            <person name="Ohara E."/>
            <person name="Watahiki M."/>
            <person name="Yoneda Y."/>
            <person name="Ishikawa T."/>
            <person name="Ozawa K."/>
            <person name="Tanaka T."/>
            <person name="Matsuura S."/>
            <person name="Kawai J."/>
            <person name="Okazaki Y."/>
            <person name="Muramatsu M."/>
            <person name="Inoue Y."/>
            <person name="Kira A."/>
            <person name="Hayashizaki Y."/>
        </authorList>
    </citation>
    <scope>NUCLEOTIDE SEQUENCE</scope>
    <source>
        <strain evidence="2">C57BL/6J</strain>
        <tissue evidence="2">Cortex</tissue>
    </source>
</reference>
<feature type="non-terminal residue" evidence="2">
    <location>
        <position position="1"/>
    </location>
</feature>
<dbReference type="EMBL" id="AK043936">
    <property type="protein sequence ID" value="BAC31706.1"/>
    <property type="molecule type" value="mRNA"/>
</dbReference>
<reference evidence="2" key="2">
    <citation type="journal article" date="2000" name="Genome Res.">
        <title>Normalization and subtraction of cap-trapper-selected cDNAs to prepare full-length cDNA libraries for rapid discovery of new genes.</title>
        <authorList>
            <person name="Carninci P."/>
            <person name="Shibata Y."/>
            <person name="Hayatsu N."/>
            <person name="Sugahara Y."/>
            <person name="Shibata K."/>
            <person name="Itoh M."/>
            <person name="Konno H."/>
            <person name="Okazaki Y."/>
            <person name="Muramatsu M."/>
            <person name="Hayashizaki Y."/>
        </authorList>
    </citation>
    <scope>NUCLEOTIDE SEQUENCE</scope>
    <source>
        <strain evidence="2">C57BL/6J</strain>
        <tissue evidence="2">Cortex</tissue>
    </source>
</reference>
<evidence type="ECO:0000256" key="1">
    <source>
        <dbReference type="SAM" id="MobiDB-lite"/>
    </source>
</evidence>
<dbReference type="MGI" id="MGI:2442298">
    <property type="gene designation" value="Lingo2"/>
</dbReference>
<reference evidence="2" key="7">
    <citation type="journal article" date="2005" name="Science">
        <title>The Transcriptional Landscape of the Mammalian Genome.</title>
        <authorList>
            <consortium name="The FANTOM Consortium"/>
            <consortium name="Riken Genome Exploration Research Group and Genome Science Group (Genome Network Project Core Group)"/>
        </authorList>
    </citation>
    <scope>NUCLEOTIDE SEQUENCE</scope>
    <source>
        <strain evidence="2">C57BL/6J</strain>
        <tissue evidence="2">Cortex</tissue>
    </source>
</reference>
<evidence type="ECO:0000313" key="3">
    <source>
        <dbReference type="MGI" id="MGI:2442298"/>
    </source>
</evidence>
<dbReference type="AlphaFoldDB" id="Q8BRM5"/>
<organism evidence="2">
    <name type="scientific">Mus musculus</name>
    <name type="common">Mouse</name>
    <dbReference type="NCBI Taxonomy" id="10090"/>
    <lineage>
        <taxon>Eukaryota</taxon>
        <taxon>Metazoa</taxon>
        <taxon>Chordata</taxon>
        <taxon>Craniata</taxon>
        <taxon>Vertebrata</taxon>
        <taxon>Euteleostomi</taxon>
        <taxon>Mammalia</taxon>
        <taxon>Eutheria</taxon>
        <taxon>Euarchontoglires</taxon>
        <taxon>Glires</taxon>
        <taxon>Rodentia</taxon>
        <taxon>Myomorpha</taxon>
        <taxon>Muroidea</taxon>
        <taxon>Muridae</taxon>
        <taxon>Murinae</taxon>
        <taxon>Mus</taxon>
        <taxon>Mus</taxon>
    </lineage>
</organism>
<sequence length="112" mass="11869">CVRAVRALSVAAGTQQPAARPVSLLPSSSATSQGLPPPIPWLSGLRSKFPWRRRLGARAVAKTPWWWSAILGVALLPAPASAPNLPERRFSSHLAGAGGGVRWRESERSPGS</sequence>
<proteinExistence type="evidence at transcript level"/>
<dbReference type="AGR" id="MGI:2442298"/>
<gene>
    <name evidence="3" type="primary">Lingo2</name>
</gene>
<reference evidence="2" key="8">
    <citation type="journal article" date="2005" name="Science">
        <title>Antisense Transcription in the Mammalian Transcriptome.</title>
        <authorList>
            <consortium name="RIKEN Genome Exploration Research Group and Genome Science Group (Genome Network Project Core Group) and the FANTOM Consortium"/>
        </authorList>
    </citation>
    <scope>NUCLEOTIDE SEQUENCE</scope>
    <source>
        <strain evidence="2">C57BL/6J</strain>
        <tissue evidence="2">Cortex</tissue>
    </source>
</reference>
<feature type="region of interest" description="Disordered" evidence="1">
    <location>
        <begin position="91"/>
        <end position="112"/>
    </location>
</feature>
<reference evidence="2" key="4">
    <citation type="journal article" date="2001" name="Nature">
        <title>Functional annotation of a full-length mouse cDNA collection.</title>
        <authorList>
            <consortium name="The RIKEN Genome Exploration Research Group Phase II Team and the FANTOM Consortium"/>
        </authorList>
    </citation>
    <scope>NUCLEOTIDE SEQUENCE</scope>
    <source>
        <strain evidence="2">C57BL/6J</strain>
        <tissue evidence="2">Cortex</tissue>
    </source>
</reference>
<feature type="region of interest" description="Disordered" evidence="1">
    <location>
        <begin position="15"/>
        <end position="36"/>
    </location>
</feature>